<dbReference type="RefSeq" id="WP_277859353.1">
    <property type="nucleotide sequence ID" value="NZ_JARRAG010000001.1"/>
</dbReference>
<comment type="caution">
    <text evidence="3">The sequence shown here is derived from an EMBL/GenBank/DDBJ whole genome shotgun (WGS) entry which is preliminary data.</text>
</comment>
<proteinExistence type="predicted"/>
<dbReference type="SUPFAM" id="SSF52833">
    <property type="entry name" value="Thioredoxin-like"/>
    <property type="match status" value="1"/>
</dbReference>
<dbReference type="InterPro" id="IPR013766">
    <property type="entry name" value="Thioredoxin_domain"/>
</dbReference>
<evidence type="ECO:0000259" key="2">
    <source>
        <dbReference type="PROSITE" id="PS51352"/>
    </source>
</evidence>
<dbReference type="InterPro" id="IPR036249">
    <property type="entry name" value="Thioredoxin-like_sf"/>
</dbReference>
<reference evidence="3 4" key="1">
    <citation type="submission" date="2023-03" db="EMBL/GenBank/DDBJ databases">
        <title>Paludisphaera mucosa sp. nov. a novel planctomycete from northern fen.</title>
        <authorList>
            <person name="Ivanova A."/>
        </authorList>
    </citation>
    <scope>NUCLEOTIDE SEQUENCE [LARGE SCALE GENOMIC DNA]</scope>
    <source>
        <strain evidence="3 4">Pla2</strain>
    </source>
</reference>
<evidence type="ECO:0000313" key="3">
    <source>
        <dbReference type="EMBL" id="MDG3002994.1"/>
    </source>
</evidence>
<dbReference type="PROSITE" id="PS51352">
    <property type="entry name" value="THIOREDOXIN_2"/>
    <property type="match status" value="1"/>
</dbReference>
<keyword evidence="4" id="KW-1185">Reference proteome</keyword>
<dbReference type="Gene3D" id="3.40.30.10">
    <property type="entry name" value="Glutaredoxin"/>
    <property type="match status" value="1"/>
</dbReference>
<dbReference type="PANTHER" id="PTHR15337">
    <property type="entry name" value="ANTERIOR GRADIENT PROTEIN-RELATED"/>
    <property type="match status" value="1"/>
</dbReference>
<dbReference type="EMBL" id="JARRAG010000001">
    <property type="protein sequence ID" value="MDG3002994.1"/>
    <property type="molecule type" value="Genomic_DNA"/>
</dbReference>
<feature type="domain" description="Thioredoxin" evidence="2">
    <location>
        <begin position="11"/>
        <end position="148"/>
    </location>
</feature>
<gene>
    <name evidence="3" type="ORF">PZE19_04385</name>
</gene>
<accession>A0ABT6F604</accession>
<evidence type="ECO:0000256" key="1">
    <source>
        <dbReference type="ARBA" id="ARBA00022729"/>
    </source>
</evidence>
<keyword evidence="1" id="KW-0732">Signal</keyword>
<evidence type="ECO:0000313" key="4">
    <source>
        <dbReference type="Proteomes" id="UP001216907"/>
    </source>
</evidence>
<dbReference type="PANTHER" id="PTHR15337:SF11">
    <property type="entry name" value="THIOREDOXIN DOMAIN-CONTAINING PROTEIN"/>
    <property type="match status" value="1"/>
</dbReference>
<dbReference type="InterPro" id="IPR051099">
    <property type="entry name" value="AGR/TXD"/>
</dbReference>
<protein>
    <submittedName>
        <fullName evidence="3">Thioredoxin family protein</fullName>
    </submittedName>
</protein>
<dbReference type="Pfam" id="PF13899">
    <property type="entry name" value="Thioredoxin_7"/>
    <property type="match status" value="1"/>
</dbReference>
<sequence>MTPQRSAMRLAALLALAVAFPDPNSRGDEPPAEAPLSWRAEYGAALEEARAANRLLWVQFTGSWCPNCRRMEQDSFSNPAVVARTRSEFVAVKLHADANEELAMGFNLTGLPASVIVDPSLNVLAVHQGYLGPDDLDGLLGRAAASRAPRHNPEDLADAPRLALELVGPPAPEVLRTMAVSKPLKKEEHAALSGYCPVSLVSDKRLIPGQAEYAVSHEGRIYRFANLVTFNLFRRDPERYVPANDGLCPVEKLENGRNASGDPRFGALYKGRLYLCASKDDRVRFLQEPDRFATVGVEEGGNCPHCLAQGGQAVPGDPRFSLTQGGRRYWFPDEDHRSAFMSLAPSSTIRR</sequence>
<name>A0ABT6F604_9BACT</name>
<dbReference type="Proteomes" id="UP001216907">
    <property type="component" value="Unassembled WGS sequence"/>
</dbReference>
<organism evidence="3 4">
    <name type="scientific">Paludisphaera mucosa</name>
    <dbReference type="NCBI Taxonomy" id="3030827"/>
    <lineage>
        <taxon>Bacteria</taxon>
        <taxon>Pseudomonadati</taxon>
        <taxon>Planctomycetota</taxon>
        <taxon>Planctomycetia</taxon>
        <taxon>Isosphaerales</taxon>
        <taxon>Isosphaeraceae</taxon>
        <taxon>Paludisphaera</taxon>
    </lineage>
</organism>